<evidence type="ECO:0000256" key="1">
    <source>
        <dbReference type="SAM" id="MobiDB-lite"/>
    </source>
</evidence>
<comment type="caution">
    <text evidence="2">The sequence shown here is derived from an EMBL/GenBank/DDBJ whole genome shotgun (WGS) entry which is preliminary data.</text>
</comment>
<protein>
    <submittedName>
        <fullName evidence="2">Uncharacterized protein</fullName>
    </submittedName>
</protein>
<reference evidence="3" key="1">
    <citation type="submission" date="2018-05" db="EMBL/GenBank/DDBJ databases">
        <authorList>
            <person name="Li X."/>
        </authorList>
    </citation>
    <scope>NUCLEOTIDE SEQUENCE [LARGE SCALE GENOMIC DNA]</scope>
    <source>
        <strain evidence="3">YIM 73061</strain>
    </source>
</reference>
<organism evidence="2 3">
    <name type="scientific">Phenylobacterium deserti</name>
    <dbReference type="NCBI Taxonomy" id="1914756"/>
    <lineage>
        <taxon>Bacteria</taxon>
        <taxon>Pseudomonadati</taxon>
        <taxon>Pseudomonadota</taxon>
        <taxon>Alphaproteobacteria</taxon>
        <taxon>Caulobacterales</taxon>
        <taxon>Caulobacteraceae</taxon>
        <taxon>Phenylobacterium</taxon>
    </lineage>
</organism>
<evidence type="ECO:0000313" key="3">
    <source>
        <dbReference type="Proteomes" id="UP000249725"/>
    </source>
</evidence>
<evidence type="ECO:0000313" key="2">
    <source>
        <dbReference type="EMBL" id="RAK57458.1"/>
    </source>
</evidence>
<accession>A0A328AX74</accession>
<feature type="region of interest" description="Disordered" evidence="1">
    <location>
        <begin position="81"/>
        <end position="102"/>
    </location>
</feature>
<dbReference type="AlphaFoldDB" id="A0A328AX74"/>
<dbReference type="Proteomes" id="UP000249725">
    <property type="component" value="Unassembled WGS sequence"/>
</dbReference>
<keyword evidence="3" id="KW-1185">Reference proteome</keyword>
<sequence>MILAAILMSAAVVSPEAAGTQVRTPNFYSAPAHCENAPYKVVDRFGRPVFQTLNRQPPGALQLAVNRRVNGCPVATVVHGIVEPDQPQPPSEDYRLRRGGGR</sequence>
<name>A0A328AX74_9CAUL</name>
<dbReference type="EMBL" id="QFYR01000001">
    <property type="protein sequence ID" value="RAK57458.1"/>
    <property type="molecule type" value="Genomic_DNA"/>
</dbReference>
<gene>
    <name evidence="2" type="ORF">DJ018_05830</name>
</gene>
<proteinExistence type="predicted"/>